<accession>A0A1D9QDL9</accession>
<proteinExistence type="predicted"/>
<dbReference type="EMBL" id="CP017823">
    <property type="protein sequence ID" value="APA12872.1"/>
    <property type="molecule type" value="Genomic_DNA"/>
</dbReference>
<reference evidence="3" key="1">
    <citation type="journal article" date="2017" name="Genome Biol. Evol.">
        <title>The complete genome sequence of the phytopathogenic fungus Sclerotinia sclerotiorum reveals insights into the genome architecture of broad host range pathogens.</title>
        <authorList>
            <person name="Derbyshire M."/>
            <person name="Denton-Giles M."/>
            <person name="Hegedus D."/>
            <person name="Seifbarghy S."/>
            <person name="Rollins J."/>
            <person name="van Kan J."/>
            <person name="Seidl M.F."/>
            <person name="Faino L."/>
            <person name="Mbengue M."/>
            <person name="Navaud O."/>
            <person name="Raffaele S."/>
            <person name="Hammond-Kosack K."/>
            <person name="Heard S."/>
            <person name="Oliver R."/>
        </authorList>
    </citation>
    <scope>NUCLEOTIDE SEQUENCE [LARGE SCALE GENOMIC DNA]</scope>
    <source>
        <strain evidence="3">ATCC 18683 / 1980 / Ss-1</strain>
    </source>
</reference>
<evidence type="ECO:0000313" key="2">
    <source>
        <dbReference type="EMBL" id="APA12872.1"/>
    </source>
</evidence>
<dbReference type="VEuPathDB" id="FungiDB:sscle_10g076420"/>
<feature type="compositionally biased region" description="Polar residues" evidence="1">
    <location>
        <begin position="85"/>
        <end position="99"/>
    </location>
</feature>
<feature type="region of interest" description="Disordered" evidence="1">
    <location>
        <begin position="85"/>
        <end position="148"/>
    </location>
</feature>
<organism evidence="2 3">
    <name type="scientific">Sclerotinia sclerotiorum (strain ATCC 18683 / 1980 / Ss-1)</name>
    <name type="common">White mold</name>
    <name type="synonym">Whetzelinia sclerotiorum</name>
    <dbReference type="NCBI Taxonomy" id="665079"/>
    <lineage>
        <taxon>Eukaryota</taxon>
        <taxon>Fungi</taxon>
        <taxon>Dikarya</taxon>
        <taxon>Ascomycota</taxon>
        <taxon>Pezizomycotina</taxon>
        <taxon>Leotiomycetes</taxon>
        <taxon>Helotiales</taxon>
        <taxon>Sclerotiniaceae</taxon>
        <taxon>Sclerotinia</taxon>
    </lineage>
</organism>
<evidence type="ECO:0000313" key="3">
    <source>
        <dbReference type="Proteomes" id="UP000177798"/>
    </source>
</evidence>
<feature type="compositionally biased region" description="Polar residues" evidence="1">
    <location>
        <begin position="134"/>
        <end position="144"/>
    </location>
</feature>
<protein>
    <submittedName>
        <fullName evidence="2">Uncharacterized protein</fullName>
    </submittedName>
</protein>
<gene>
    <name evidence="2" type="ORF">sscle_10g076420</name>
</gene>
<dbReference type="Proteomes" id="UP000177798">
    <property type="component" value="Chromosome 10"/>
</dbReference>
<name>A0A1D9QDL9_SCLS1</name>
<sequence length="191" mass="21261">MISYSVALRADNHTANKESVAIPLRPGKPRLSTTLAELEAEWEEVPVNAGRMYAETKAKMMAFLMRAKSGAGGKVQPKERVGAWNQNQQNQQKLHSKQLSRLAEESSSDGGDNLVDIVKPSDAFKAKPAETTAGGASTAKTELTGSKKRWQEAERLGLSRLNRPQCELARTQDYRNEKLQEARRFQRTTFT</sequence>
<dbReference type="AlphaFoldDB" id="A0A1D9QDL9"/>
<evidence type="ECO:0000256" key="1">
    <source>
        <dbReference type="SAM" id="MobiDB-lite"/>
    </source>
</evidence>